<evidence type="ECO:0000313" key="1">
    <source>
        <dbReference type="EMBL" id="TCO38569.1"/>
    </source>
</evidence>
<keyword evidence="2" id="KW-1185">Reference proteome</keyword>
<name>A0ACD2XLR0_9MICO</name>
<protein>
    <submittedName>
        <fullName evidence="1">Uncharacterized protein</fullName>
    </submittedName>
</protein>
<comment type="caution">
    <text evidence="1">The sequence shown here is derived from an EMBL/GenBank/DDBJ whole genome shotgun (WGS) entry which is preliminary data.</text>
</comment>
<dbReference type="Proteomes" id="UP000295366">
    <property type="component" value="Unassembled WGS sequence"/>
</dbReference>
<proteinExistence type="predicted"/>
<reference evidence="1 2" key="1">
    <citation type="journal article" date="2015" name="Stand. Genomic Sci.">
        <title>Genomic Encyclopedia of Bacterial and Archaeal Type Strains, Phase III: the genomes of soil and plant-associated and newly described type strains.</title>
        <authorList>
            <person name="Whitman W.B."/>
            <person name="Woyke T."/>
            <person name="Klenk H.P."/>
            <person name="Zhou Y."/>
            <person name="Lilburn T.G."/>
            <person name="Beck B.J."/>
            <person name="De Vos P."/>
            <person name="Vandamme P."/>
            <person name="Eisen J.A."/>
            <person name="Garrity G."/>
            <person name="Hugenholtz P."/>
            <person name="Kyrpides N.C."/>
        </authorList>
    </citation>
    <scope>NUCLEOTIDE SEQUENCE [LARGE SCALE GENOMIC DNA]</scope>
    <source>
        <strain evidence="1 2">VKM Ac-2596</strain>
    </source>
</reference>
<dbReference type="EMBL" id="SLWP01000002">
    <property type="protein sequence ID" value="TCO38569.1"/>
    <property type="molecule type" value="Genomic_DNA"/>
</dbReference>
<evidence type="ECO:0000313" key="2">
    <source>
        <dbReference type="Proteomes" id="UP000295366"/>
    </source>
</evidence>
<organism evidence="1 2">
    <name type="scientific">Rathayibacter tanaceti</name>
    <dbReference type="NCBI Taxonomy" id="1671680"/>
    <lineage>
        <taxon>Bacteria</taxon>
        <taxon>Bacillati</taxon>
        <taxon>Actinomycetota</taxon>
        <taxon>Actinomycetes</taxon>
        <taxon>Micrococcales</taxon>
        <taxon>Microbacteriaceae</taxon>
        <taxon>Rathayibacter</taxon>
    </lineage>
</organism>
<accession>A0ACD2XLR0</accession>
<gene>
    <name evidence="1" type="ORF">EV639_102214</name>
</gene>
<sequence>MSSGVTLRPYDRQVILPPASHPERLHRVRAEVSALAGSTPERQVRPLREAVELVAAGDASDADALLDAVEAFALLLTRAEAQLSGLERSVRDDLERAASLASLRTASQLASAADAATAGAAARSLLLDADEARAAGARHDPAAILVLLLDADAALDTVVAGYRGPRAQAERQLLLFEAARTVALLGADAVHLLGAVHGERVTDAPRILAEETRAQLSGAARRAAGDPLGALELARAAAERARTALDEALVDLDGVPPARGPSPIPGSSPAA</sequence>